<dbReference type="SUPFAM" id="SSF46955">
    <property type="entry name" value="Putative DNA-binding domain"/>
    <property type="match status" value="1"/>
</dbReference>
<gene>
    <name evidence="2" type="ORF">SAMN02745973_01946</name>
</gene>
<dbReference type="OrthoDB" id="26294at2"/>
<name>A0A1T4P6M5_9FIRM</name>
<dbReference type="RefSeq" id="WP_087679304.1">
    <property type="nucleotide sequence ID" value="NZ_FUWV01000015.1"/>
</dbReference>
<accession>A0A1T4P6M5</accession>
<dbReference type="InterPro" id="IPR010093">
    <property type="entry name" value="SinI_DNA-bd"/>
</dbReference>
<dbReference type="Pfam" id="PF12728">
    <property type="entry name" value="HTH_17"/>
    <property type="match status" value="1"/>
</dbReference>
<feature type="domain" description="Helix-turn-helix" evidence="1">
    <location>
        <begin position="5"/>
        <end position="54"/>
    </location>
</feature>
<dbReference type="GO" id="GO:0003677">
    <property type="term" value="F:DNA binding"/>
    <property type="evidence" value="ECO:0007669"/>
    <property type="project" value="InterPro"/>
</dbReference>
<protein>
    <submittedName>
        <fullName evidence="2">DNA binding domain-containing protein, excisionase family</fullName>
    </submittedName>
</protein>
<dbReference type="NCBIfam" id="TIGR01764">
    <property type="entry name" value="excise"/>
    <property type="match status" value="1"/>
</dbReference>
<dbReference type="Proteomes" id="UP000196365">
    <property type="component" value="Unassembled WGS sequence"/>
</dbReference>
<organism evidence="2 3">
    <name type="scientific">Garciella nitratireducens DSM 15102</name>
    <dbReference type="NCBI Taxonomy" id="1121911"/>
    <lineage>
        <taxon>Bacteria</taxon>
        <taxon>Bacillati</taxon>
        <taxon>Bacillota</taxon>
        <taxon>Clostridia</taxon>
        <taxon>Eubacteriales</taxon>
        <taxon>Eubacteriaceae</taxon>
        <taxon>Garciella</taxon>
    </lineage>
</organism>
<proteinExistence type="predicted"/>
<evidence type="ECO:0000259" key="1">
    <source>
        <dbReference type="Pfam" id="PF12728"/>
    </source>
</evidence>
<reference evidence="2 3" key="1">
    <citation type="submission" date="2017-02" db="EMBL/GenBank/DDBJ databases">
        <authorList>
            <person name="Peterson S.W."/>
        </authorList>
    </citation>
    <scope>NUCLEOTIDE SEQUENCE [LARGE SCALE GENOMIC DNA]</scope>
    <source>
        <strain evidence="2 3">DSM 15102</strain>
    </source>
</reference>
<dbReference type="InterPro" id="IPR041657">
    <property type="entry name" value="HTH_17"/>
</dbReference>
<dbReference type="InterPro" id="IPR009061">
    <property type="entry name" value="DNA-bd_dom_put_sf"/>
</dbReference>
<evidence type="ECO:0000313" key="3">
    <source>
        <dbReference type="Proteomes" id="UP000196365"/>
    </source>
</evidence>
<evidence type="ECO:0000313" key="2">
    <source>
        <dbReference type="EMBL" id="SJZ87109.1"/>
    </source>
</evidence>
<keyword evidence="3" id="KW-1185">Reference proteome</keyword>
<sequence length="58" mass="7117">MKYEWLTVEEVADMLRLNTVTIYRWLRTNKLRGIKLGKEWRIKDSDLQEFLESHYNDA</sequence>
<dbReference type="EMBL" id="FUWV01000015">
    <property type="protein sequence ID" value="SJZ87109.1"/>
    <property type="molecule type" value="Genomic_DNA"/>
</dbReference>
<dbReference type="AlphaFoldDB" id="A0A1T4P6M5"/>